<keyword evidence="5 6" id="KW-0472">Membrane</keyword>
<evidence type="ECO:0000256" key="1">
    <source>
        <dbReference type="ARBA" id="ARBA00004141"/>
    </source>
</evidence>
<comment type="subcellular location">
    <subcellularLocation>
        <location evidence="6">Cell membrane</location>
        <topology evidence="6">Multi-pass membrane protein</topology>
    </subcellularLocation>
    <subcellularLocation>
        <location evidence="1">Membrane</location>
        <topology evidence="1">Multi-pass membrane protein</topology>
    </subcellularLocation>
</comment>
<feature type="transmembrane region" description="Helical" evidence="6">
    <location>
        <begin position="184"/>
        <end position="209"/>
    </location>
</feature>
<evidence type="ECO:0000256" key="3">
    <source>
        <dbReference type="ARBA" id="ARBA00022692"/>
    </source>
</evidence>
<keyword evidence="6" id="KW-1003">Cell membrane</keyword>
<feature type="transmembrane region" description="Helical" evidence="6">
    <location>
        <begin position="153"/>
        <end position="178"/>
    </location>
</feature>
<dbReference type="PANTHER" id="PTHR43701">
    <property type="entry name" value="MEMBRANE TRANSPORTER PROTEIN MJ0441-RELATED"/>
    <property type="match status" value="1"/>
</dbReference>
<organism evidence="7 8">
    <name type="scientific">Mobilicoccus pelagius NBRC 104925</name>
    <dbReference type="NCBI Taxonomy" id="1089455"/>
    <lineage>
        <taxon>Bacteria</taxon>
        <taxon>Bacillati</taxon>
        <taxon>Actinomycetota</taxon>
        <taxon>Actinomycetes</taxon>
        <taxon>Micrococcales</taxon>
        <taxon>Dermatophilaceae</taxon>
        <taxon>Mobilicoccus</taxon>
    </lineage>
</organism>
<dbReference type="InterPro" id="IPR002781">
    <property type="entry name" value="TM_pro_TauE-like"/>
</dbReference>
<evidence type="ECO:0000256" key="5">
    <source>
        <dbReference type="ARBA" id="ARBA00023136"/>
    </source>
</evidence>
<dbReference type="eggNOG" id="COG0730">
    <property type="taxonomic scope" value="Bacteria"/>
</dbReference>
<comment type="caution">
    <text evidence="7">The sequence shown here is derived from an EMBL/GenBank/DDBJ whole genome shotgun (WGS) entry which is preliminary data.</text>
</comment>
<dbReference type="GO" id="GO:0005886">
    <property type="term" value="C:plasma membrane"/>
    <property type="evidence" value="ECO:0007669"/>
    <property type="project" value="UniProtKB-SubCell"/>
</dbReference>
<evidence type="ECO:0000313" key="8">
    <source>
        <dbReference type="Proteomes" id="UP000004367"/>
    </source>
</evidence>
<feature type="transmembrane region" description="Helical" evidence="6">
    <location>
        <begin position="71"/>
        <end position="90"/>
    </location>
</feature>
<evidence type="ECO:0000256" key="4">
    <source>
        <dbReference type="ARBA" id="ARBA00022989"/>
    </source>
</evidence>
<keyword evidence="4 6" id="KW-1133">Transmembrane helix</keyword>
<reference evidence="7 8" key="1">
    <citation type="submission" date="2012-02" db="EMBL/GenBank/DDBJ databases">
        <title>Whole genome shotgun sequence of Mobilicoccus pelagius NBRC 104925.</title>
        <authorList>
            <person name="Yoshida Y."/>
            <person name="Hosoyama A."/>
            <person name="Tsuchikane K."/>
            <person name="Katsumata H."/>
            <person name="Yamazaki S."/>
            <person name="Fujita N."/>
        </authorList>
    </citation>
    <scope>NUCLEOTIDE SEQUENCE [LARGE SCALE GENOMIC DNA]</scope>
    <source>
        <strain evidence="7 8">NBRC 104925</strain>
    </source>
</reference>
<feature type="transmembrane region" description="Helical" evidence="6">
    <location>
        <begin position="96"/>
        <end position="114"/>
    </location>
</feature>
<sequence>MSVLLPVVIGLGVGVVVGALGAGGGILAVPVLVHLLGQSPQNAATGSLVLVVLTALTSLPARARDVRWRDGLVFGALSIVGSFAGARLSVRVDPTVLMVLFTVLLAGVAIAMLRRSGAPRRARRATSGVAEDDLDTAPGKGTGASAFHGRPSALVVAAAATVTGLLTGLFGVGGGFAVVPALTLVLGFGMHAASGTSLLAMILSAGAALAGRWDTIADVDWAVPLLFAGASMVGGLLGTRVSRRADPAALSRAFGVLLLVVAVANGVATALEA</sequence>
<feature type="transmembrane region" description="Helical" evidence="6">
    <location>
        <begin position="253"/>
        <end position="271"/>
    </location>
</feature>
<feature type="transmembrane region" description="Helical" evidence="6">
    <location>
        <begin position="7"/>
        <end position="36"/>
    </location>
</feature>
<dbReference type="STRING" id="1089455.MOPEL_099_00790"/>
<proteinExistence type="inferred from homology"/>
<keyword evidence="3 6" id="KW-0812">Transmembrane</keyword>
<dbReference type="InterPro" id="IPR051598">
    <property type="entry name" value="TSUP/Inactive_protease-like"/>
</dbReference>
<evidence type="ECO:0000256" key="2">
    <source>
        <dbReference type="ARBA" id="ARBA00009142"/>
    </source>
</evidence>
<dbReference type="EMBL" id="BAFE01000076">
    <property type="protein sequence ID" value="GAB49279.1"/>
    <property type="molecule type" value="Genomic_DNA"/>
</dbReference>
<protein>
    <recommendedName>
        <fullName evidence="6">Probable membrane transporter protein</fullName>
    </recommendedName>
</protein>
<feature type="transmembrane region" description="Helical" evidence="6">
    <location>
        <begin position="221"/>
        <end position="241"/>
    </location>
</feature>
<comment type="similarity">
    <text evidence="2 6">Belongs to the 4-toluene sulfonate uptake permease (TSUP) (TC 2.A.102) family.</text>
</comment>
<dbReference type="AlphaFoldDB" id="H5UU71"/>
<dbReference type="Pfam" id="PF01925">
    <property type="entry name" value="TauE"/>
    <property type="match status" value="1"/>
</dbReference>
<accession>H5UU71</accession>
<keyword evidence="8" id="KW-1185">Reference proteome</keyword>
<dbReference type="OrthoDB" id="528320at2"/>
<gene>
    <name evidence="7" type="ORF">MOPEL_099_00790</name>
</gene>
<dbReference type="PANTHER" id="PTHR43701:SF2">
    <property type="entry name" value="MEMBRANE TRANSPORTER PROTEIN YJNA-RELATED"/>
    <property type="match status" value="1"/>
</dbReference>
<dbReference type="Proteomes" id="UP000004367">
    <property type="component" value="Unassembled WGS sequence"/>
</dbReference>
<evidence type="ECO:0000256" key="6">
    <source>
        <dbReference type="RuleBase" id="RU363041"/>
    </source>
</evidence>
<name>H5UU71_9MICO</name>
<dbReference type="RefSeq" id="WP_009760549.1">
    <property type="nucleotide sequence ID" value="NZ_BAFE01000076.1"/>
</dbReference>
<evidence type="ECO:0000313" key="7">
    <source>
        <dbReference type="EMBL" id="GAB49279.1"/>
    </source>
</evidence>
<feature type="transmembrane region" description="Helical" evidence="6">
    <location>
        <begin position="42"/>
        <end position="59"/>
    </location>
</feature>